<dbReference type="EMBL" id="LR862130">
    <property type="protein sequence ID" value="CAD1829654.1"/>
    <property type="molecule type" value="Genomic_DNA"/>
</dbReference>
<evidence type="ECO:0000256" key="2">
    <source>
        <dbReference type="PROSITE-ProRule" id="PRU00626"/>
    </source>
</evidence>
<dbReference type="Pfam" id="PF01985">
    <property type="entry name" value="CRS1_YhbY"/>
    <property type="match status" value="1"/>
</dbReference>
<organism evidence="4">
    <name type="scientific">Ananas comosus var. bracteatus</name>
    <name type="common">red pineapple</name>
    <dbReference type="NCBI Taxonomy" id="296719"/>
    <lineage>
        <taxon>Eukaryota</taxon>
        <taxon>Viridiplantae</taxon>
        <taxon>Streptophyta</taxon>
        <taxon>Embryophyta</taxon>
        <taxon>Tracheophyta</taxon>
        <taxon>Spermatophyta</taxon>
        <taxon>Magnoliopsida</taxon>
        <taxon>Liliopsida</taxon>
        <taxon>Poales</taxon>
        <taxon>Bromeliaceae</taxon>
        <taxon>Bromelioideae</taxon>
        <taxon>Ananas</taxon>
    </lineage>
</organism>
<dbReference type="PANTHER" id="PTHR31426">
    <property type="entry name" value="GROUP II INTRON SPLICING FACTOR CRS1-LIKE"/>
    <property type="match status" value="1"/>
</dbReference>
<dbReference type="PANTHER" id="PTHR31426:SF4">
    <property type="entry name" value="CRM-DOMAIN CONTAINING FACTOR CFM9, MITOCHONDRIAL"/>
    <property type="match status" value="1"/>
</dbReference>
<dbReference type="Gene3D" id="3.30.110.60">
    <property type="entry name" value="YhbY-like"/>
    <property type="match status" value="1"/>
</dbReference>
<protein>
    <recommendedName>
        <fullName evidence="3">CRM domain-containing protein</fullName>
    </recommendedName>
</protein>
<reference evidence="4" key="1">
    <citation type="submission" date="2020-07" db="EMBL/GenBank/DDBJ databases">
        <authorList>
            <person name="Lin J."/>
        </authorList>
    </citation>
    <scope>NUCLEOTIDE SEQUENCE</scope>
</reference>
<dbReference type="InterPro" id="IPR001890">
    <property type="entry name" value="RNA-binding_CRM"/>
</dbReference>
<dbReference type="SUPFAM" id="SSF75471">
    <property type="entry name" value="YhbY-like"/>
    <property type="match status" value="1"/>
</dbReference>
<gene>
    <name evidence="4" type="ORF">CB5_LOCUS12865</name>
</gene>
<dbReference type="PROSITE" id="PS51295">
    <property type="entry name" value="CRM"/>
    <property type="match status" value="1"/>
</dbReference>
<sequence length="275" mass="32453">MWALRNFQRHCLKQMSFLHRRNFLVRDVSLHTQSSNYIMSIQLRITYPPSISLLDCVTGSRLMSTGGRSMRSKVEKRMQREAGKTLREMRRAKKLRKKLMTEDERLIYNLRRAKKKVALLLQKLKKYELPELPAPRHDPELLTSEQLQAYKKIGFRNRNYVPVGVRGVFGGVVQNMHLHWKFHETVQVCCDNFPKEKIREMATMLARLSGGIVVNIHNVKTIIMFRGRNYRQPKNLIPINTLTKRKALFKARFEQALESQKLNIKKIEQQLRRKG</sequence>
<dbReference type="GO" id="GO:0003723">
    <property type="term" value="F:RNA binding"/>
    <property type="evidence" value="ECO:0007669"/>
    <property type="project" value="UniProtKB-UniRule"/>
</dbReference>
<evidence type="ECO:0000256" key="1">
    <source>
        <dbReference type="ARBA" id="ARBA00022884"/>
    </source>
</evidence>
<name>A0A6V7PFZ8_ANACO</name>
<evidence type="ECO:0000313" key="4">
    <source>
        <dbReference type="EMBL" id="CAD1829654.1"/>
    </source>
</evidence>
<feature type="domain" description="CRM" evidence="3">
    <location>
        <begin position="140"/>
        <end position="237"/>
    </location>
</feature>
<proteinExistence type="predicted"/>
<evidence type="ECO:0000259" key="3">
    <source>
        <dbReference type="PROSITE" id="PS51295"/>
    </source>
</evidence>
<dbReference type="AlphaFoldDB" id="A0A6V7PFZ8"/>
<keyword evidence="1 2" id="KW-0694">RNA-binding</keyword>
<dbReference type="InterPro" id="IPR035920">
    <property type="entry name" value="YhbY-like_sf"/>
</dbReference>
<dbReference type="SMART" id="SM01103">
    <property type="entry name" value="CRS1_YhbY"/>
    <property type="match status" value="1"/>
</dbReference>
<dbReference type="InterPro" id="IPR040286">
    <property type="entry name" value="At3g25440-like"/>
</dbReference>
<accession>A0A6V7PFZ8</accession>